<sequence length="22" mass="1898">MSAVTTAAPGTAPTPGAAPDGG</sequence>
<feature type="region of interest" description="Disordered" evidence="1">
    <location>
        <begin position="1"/>
        <end position="22"/>
    </location>
</feature>
<reference evidence="2" key="1">
    <citation type="submission" date="2020-02" db="EMBL/GenBank/DDBJ databases">
        <authorList>
            <person name="Meier V. D."/>
        </authorList>
    </citation>
    <scope>NUCLEOTIDE SEQUENCE</scope>
    <source>
        <strain evidence="2">AVDCRST_MAG35</strain>
    </source>
</reference>
<accession>A0A6J4NWZ3</accession>
<dbReference type="AlphaFoldDB" id="A0A6J4NWZ3"/>
<protein>
    <submittedName>
        <fullName evidence="2">Uncharacterized protein</fullName>
    </submittedName>
</protein>
<name>A0A6J4NWZ3_9ACTN</name>
<feature type="non-terminal residue" evidence="2">
    <location>
        <position position="22"/>
    </location>
</feature>
<evidence type="ECO:0000313" key="2">
    <source>
        <dbReference type="EMBL" id="CAA9396226.1"/>
    </source>
</evidence>
<dbReference type="EMBL" id="CADCUY010000136">
    <property type="protein sequence ID" value="CAA9396226.1"/>
    <property type="molecule type" value="Genomic_DNA"/>
</dbReference>
<proteinExistence type="predicted"/>
<evidence type="ECO:0000256" key="1">
    <source>
        <dbReference type="SAM" id="MobiDB-lite"/>
    </source>
</evidence>
<gene>
    <name evidence="2" type="ORF">AVDCRST_MAG35-654</name>
</gene>
<organism evidence="2">
    <name type="scientific">uncultured Quadrisphaera sp</name>
    <dbReference type="NCBI Taxonomy" id="904978"/>
    <lineage>
        <taxon>Bacteria</taxon>
        <taxon>Bacillati</taxon>
        <taxon>Actinomycetota</taxon>
        <taxon>Actinomycetes</taxon>
        <taxon>Kineosporiales</taxon>
        <taxon>Kineosporiaceae</taxon>
        <taxon>Quadrisphaera</taxon>
        <taxon>environmental samples</taxon>
    </lineage>
</organism>